<organism evidence="7 8">
    <name type="scientific">Knoellia locipacati</name>
    <dbReference type="NCBI Taxonomy" id="882824"/>
    <lineage>
        <taxon>Bacteria</taxon>
        <taxon>Bacillati</taxon>
        <taxon>Actinomycetota</taxon>
        <taxon>Actinomycetes</taxon>
        <taxon>Micrococcales</taxon>
        <taxon>Intrasporangiaceae</taxon>
        <taxon>Knoellia</taxon>
    </lineage>
</organism>
<accession>A0A512SYW5</accession>
<evidence type="ECO:0000256" key="4">
    <source>
        <dbReference type="ARBA" id="ARBA00022692"/>
    </source>
</evidence>
<dbReference type="GO" id="GO:0008324">
    <property type="term" value="F:monoatomic cation transmembrane transporter activity"/>
    <property type="evidence" value="ECO:0007669"/>
    <property type="project" value="InterPro"/>
</dbReference>
<dbReference type="AlphaFoldDB" id="A0A512SYW5"/>
<evidence type="ECO:0000256" key="2">
    <source>
        <dbReference type="ARBA" id="ARBA00006228"/>
    </source>
</evidence>
<dbReference type="InterPro" id="IPR002758">
    <property type="entry name" value="Cation_antiport_E"/>
</dbReference>
<keyword evidence="6" id="KW-0472">Membrane</keyword>
<dbReference type="GO" id="GO:0005886">
    <property type="term" value="C:plasma membrane"/>
    <property type="evidence" value="ECO:0007669"/>
    <property type="project" value="UniProtKB-SubCell"/>
</dbReference>
<keyword evidence="8" id="KW-1185">Reference proteome</keyword>
<dbReference type="Pfam" id="PF01899">
    <property type="entry name" value="MNHE"/>
    <property type="match status" value="1"/>
</dbReference>
<proteinExistence type="inferred from homology"/>
<evidence type="ECO:0000256" key="3">
    <source>
        <dbReference type="ARBA" id="ARBA00022475"/>
    </source>
</evidence>
<protein>
    <submittedName>
        <fullName evidence="7">Na+/H+ antiporter subunit E</fullName>
    </submittedName>
</protein>
<dbReference type="RefSeq" id="WP_147062982.1">
    <property type="nucleotide sequence ID" value="NZ_BAABDN010000001.1"/>
</dbReference>
<evidence type="ECO:0000313" key="7">
    <source>
        <dbReference type="EMBL" id="GEQ13134.1"/>
    </source>
</evidence>
<dbReference type="OrthoDB" id="3556991at2"/>
<comment type="subcellular location">
    <subcellularLocation>
        <location evidence="1">Cell membrane</location>
        <topology evidence="1">Multi-pass membrane protein</topology>
    </subcellularLocation>
</comment>
<dbReference type="Proteomes" id="UP000321793">
    <property type="component" value="Unassembled WGS sequence"/>
</dbReference>
<dbReference type="NCBIfam" id="NF006521">
    <property type="entry name" value="PRK08965.1-5"/>
    <property type="match status" value="1"/>
</dbReference>
<comment type="caution">
    <text evidence="7">The sequence shown here is derived from an EMBL/GenBank/DDBJ whole genome shotgun (WGS) entry which is preliminary data.</text>
</comment>
<comment type="similarity">
    <text evidence="2">Belongs to the CPA3 antiporters (TC 2.A.63) subunit E family.</text>
</comment>
<gene>
    <name evidence="7" type="ORF">KLO01_11810</name>
</gene>
<evidence type="ECO:0000256" key="6">
    <source>
        <dbReference type="ARBA" id="ARBA00023136"/>
    </source>
</evidence>
<evidence type="ECO:0000256" key="5">
    <source>
        <dbReference type="ARBA" id="ARBA00022989"/>
    </source>
</evidence>
<dbReference type="PANTHER" id="PTHR34584:SF1">
    <property type="entry name" value="NA(+)_H(+) ANTIPORTER SUBUNIT E1"/>
    <property type="match status" value="1"/>
</dbReference>
<evidence type="ECO:0000313" key="8">
    <source>
        <dbReference type="Proteomes" id="UP000321793"/>
    </source>
</evidence>
<reference evidence="7 8" key="1">
    <citation type="submission" date="2019-07" db="EMBL/GenBank/DDBJ databases">
        <title>Whole genome shotgun sequence of Knoellia locipacati NBRC 109775.</title>
        <authorList>
            <person name="Hosoyama A."/>
            <person name="Uohara A."/>
            <person name="Ohji S."/>
            <person name="Ichikawa N."/>
        </authorList>
    </citation>
    <scope>NUCLEOTIDE SEQUENCE [LARGE SCALE GENOMIC DNA]</scope>
    <source>
        <strain evidence="7 8">NBRC 109775</strain>
    </source>
</reference>
<dbReference type="EMBL" id="BKBA01000003">
    <property type="protein sequence ID" value="GEQ13134.1"/>
    <property type="molecule type" value="Genomic_DNA"/>
</dbReference>
<evidence type="ECO:0000256" key="1">
    <source>
        <dbReference type="ARBA" id="ARBA00004651"/>
    </source>
</evidence>
<keyword evidence="5" id="KW-1133">Transmembrane helix</keyword>
<keyword evidence="3" id="KW-1003">Cell membrane</keyword>
<dbReference type="PANTHER" id="PTHR34584">
    <property type="entry name" value="NA(+)/H(+) ANTIPORTER SUBUNIT E1"/>
    <property type="match status" value="1"/>
</dbReference>
<keyword evidence="4" id="KW-0812">Transmembrane</keyword>
<sequence>MSGPVPMVVGLTIIWVLLWGSVSPTIVVGGVLAAVLVVTVFPFPTAPWTFVIRPWPTLVLAARFFWDLARASVEVSWFALRPAGPPPSAILRVGLRTRSELVMTITSELVCLVPGSLLVELEPEEGAIYLHVMDAHTPERVAAFHQSVLDQEERVVKAFAPREERDAVCSQEVAP</sequence>
<name>A0A512SYW5_9MICO</name>